<dbReference type="PROSITE" id="PS51257">
    <property type="entry name" value="PROKAR_LIPOPROTEIN"/>
    <property type="match status" value="1"/>
</dbReference>
<evidence type="ECO:0000313" key="1">
    <source>
        <dbReference type="EMBL" id="MFC5469007.1"/>
    </source>
</evidence>
<gene>
    <name evidence="1" type="ORF">ACFPPD_09755</name>
</gene>
<sequence length="72" mass="8201">MHLYYSRKKQQEDVPEEITAIWSCSAASCKGWMRDNFTFSVVPVCSQCQSVMVRSEKMLATVANTSPIRLKP</sequence>
<protein>
    <submittedName>
        <fullName evidence="1">Cold-shock protein</fullName>
    </submittedName>
</protein>
<dbReference type="RefSeq" id="WP_378082042.1">
    <property type="nucleotide sequence ID" value="NZ_JBHSMH010000023.1"/>
</dbReference>
<name>A0ABW0LVF7_9BACL</name>
<organism evidence="1 2">
    <name type="scientific">Cohnella suwonensis</name>
    <dbReference type="NCBI Taxonomy" id="696072"/>
    <lineage>
        <taxon>Bacteria</taxon>
        <taxon>Bacillati</taxon>
        <taxon>Bacillota</taxon>
        <taxon>Bacilli</taxon>
        <taxon>Bacillales</taxon>
        <taxon>Paenibacillaceae</taxon>
        <taxon>Cohnella</taxon>
    </lineage>
</organism>
<keyword evidence="2" id="KW-1185">Reference proteome</keyword>
<proteinExistence type="predicted"/>
<reference evidence="2" key="1">
    <citation type="journal article" date="2019" name="Int. J. Syst. Evol. Microbiol.">
        <title>The Global Catalogue of Microorganisms (GCM) 10K type strain sequencing project: providing services to taxonomists for standard genome sequencing and annotation.</title>
        <authorList>
            <consortium name="The Broad Institute Genomics Platform"/>
            <consortium name="The Broad Institute Genome Sequencing Center for Infectious Disease"/>
            <person name="Wu L."/>
            <person name="Ma J."/>
        </authorList>
    </citation>
    <scope>NUCLEOTIDE SEQUENCE [LARGE SCALE GENOMIC DNA]</scope>
    <source>
        <strain evidence="2">CCUG 57113</strain>
    </source>
</reference>
<evidence type="ECO:0000313" key="2">
    <source>
        <dbReference type="Proteomes" id="UP001596105"/>
    </source>
</evidence>
<dbReference type="Pfam" id="PF14169">
    <property type="entry name" value="YdjO"/>
    <property type="match status" value="1"/>
</dbReference>
<dbReference type="EMBL" id="JBHSMH010000023">
    <property type="protein sequence ID" value="MFC5469007.1"/>
    <property type="molecule type" value="Genomic_DNA"/>
</dbReference>
<dbReference type="Proteomes" id="UP001596105">
    <property type="component" value="Unassembled WGS sequence"/>
</dbReference>
<dbReference type="InterPro" id="IPR025916">
    <property type="entry name" value="YdjO"/>
</dbReference>
<comment type="caution">
    <text evidence="1">The sequence shown here is derived from an EMBL/GenBank/DDBJ whole genome shotgun (WGS) entry which is preliminary data.</text>
</comment>
<accession>A0ABW0LVF7</accession>